<gene>
    <name evidence="2" type="ORF">ACFQ4E_13920</name>
</gene>
<dbReference type="Proteomes" id="UP001597135">
    <property type="component" value="Unassembled WGS sequence"/>
</dbReference>
<protein>
    <recommendedName>
        <fullName evidence="4">Argininosuccinate lyase</fullName>
    </recommendedName>
</protein>
<proteinExistence type="predicted"/>
<feature type="signal peptide" evidence="1">
    <location>
        <begin position="1"/>
        <end position="18"/>
    </location>
</feature>
<dbReference type="PROSITE" id="PS51257">
    <property type="entry name" value="PROKAR_LIPOPROTEIN"/>
    <property type="match status" value="1"/>
</dbReference>
<comment type="caution">
    <text evidence="2">The sequence shown here is derived from an EMBL/GenBank/DDBJ whole genome shotgun (WGS) entry which is preliminary data.</text>
</comment>
<accession>A0ABW3ZKX9</accession>
<evidence type="ECO:0000313" key="2">
    <source>
        <dbReference type="EMBL" id="MFD1343522.1"/>
    </source>
</evidence>
<keyword evidence="3" id="KW-1185">Reference proteome</keyword>
<evidence type="ECO:0000313" key="3">
    <source>
        <dbReference type="Proteomes" id="UP001597135"/>
    </source>
</evidence>
<evidence type="ECO:0008006" key="4">
    <source>
        <dbReference type="Google" id="ProtNLM"/>
    </source>
</evidence>
<organism evidence="2 3">
    <name type="scientific">Litorisediminicola beolgyonensis</name>
    <dbReference type="NCBI Taxonomy" id="1173614"/>
    <lineage>
        <taxon>Bacteria</taxon>
        <taxon>Pseudomonadati</taxon>
        <taxon>Pseudomonadota</taxon>
        <taxon>Alphaproteobacteria</taxon>
        <taxon>Rhodobacterales</taxon>
        <taxon>Paracoccaceae</taxon>
        <taxon>Litorisediminicola</taxon>
    </lineage>
</organism>
<reference evidence="3" key="1">
    <citation type="journal article" date="2019" name="Int. J. Syst. Evol. Microbiol.">
        <title>The Global Catalogue of Microorganisms (GCM) 10K type strain sequencing project: providing services to taxonomists for standard genome sequencing and annotation.</title>
        <authorList>
            <consortium name="The Broad Institute Genomics Platform"/>
            <consortium name="The Broad Institute Genome Sequencing Center for Infectious Disease"/>
            <person name="Wu L."/>
            <person name="Ma J."/>
        </authorList>
    </citation>
    <scope>NUCLEOTIDE SEQUENCE [LARGE SCALE GENOMIC DNA]</scope>
    <source>
        <strain evidence="3">CCUG 62953</strain>
    </source>
</reference>
<name>A0ABW3ZKX9_9RHOB</name>
<dbReference type="RefSeq" id="WP_386804555.1">
    <property type="nucleotide sequence ID" value="NZ_JBHTMU010000026.1"/>
</dbReference>
<keyword evidence="1" id="KW-0732">Signal</keyword>
<evidence type="ECO:0000256" key="1">
    <source>
        <dbReference type="SAM" id="SignalP"/>
    </source>
</evidence>
<dbReference type="EMBL" id="JBHTMU010000026">
    <property type="protein sequence ID" value="MFD1343522.1"/>
    <property type="molecule type" value="Genomic_DNA"/>
</dbReference>
<sequence length="61" mass="5843">MVRASGMMAALLALAVLAGCGADGEPVRPTYGATVSVGSDGVRTGASVGLRKGPLSVGLGL</sequence>
<feature type="chain" id="PRO_5047502063" description="Argininosuccinate lyase" evidence="1">
    <location>
        <begin position="19"/>
        <end position="61"/>
    </location>
</feature>